<keyword evidence="11 26" id="KW-0067">ATP-binding</keyword>
<evidence type="ECO:0000256" key="4">
    <source>
        <dbReference type="ARBA" id="ARBA00004752"/>
    </source>
</evidence>
<evidence type="ECO:0000256" key="23">
    <source>
        <dbReference type="PIRSR" id="PIRSR039102-1"/>
    </source>
</evidence>
<dbReference type="GO" id="GO:0046872">
    <property type="term" value="F:metal ion binding"/>
    <property type="evidence" value="ECO:0007669"/>
    <property type="project" value="UniProtKB-KW"/>
</dbReference>
<dbReference type="InterPro" id="IPR000291">
    <property type="entry name" value="D-Ala_lig_Van_CS"/>
</dbReference>
<evidence type="ECO:0000256" key="24">
    <source>
        <dbReference type="PIRSR" id="PIRSR039102-2"/>
    </source>
</evidence>
<accession>A0A1I7KNE4</accession>
<evidence type="ECO:0000256" key="26">
    <source>
        <dbReference type="PROSITE-ProRule" id="PRU00409"/>
    </source>
</evidence>
<keyword evidence="12 25" id="KW-0460">Magnesium</keyword>
<sequence length="399" mass="44897">METIAVIFGGRSVEHEVSVVTGLQVMENLDPQRFTPLPVYITKDGVWYSHPEFTKVESFRKDRLDSTLRAAYRVHWEPVPGNVLRLESQEPAERRGWFAKAKTPEVQEVRVDAVIPALHGTYGEDGALQGFLELTGVPYTSAGVVGSAVGMDKIVMKSVFRGCGIPVVPYEWFTREAWERDPDAVVARLEANLSYPMFVKPCNLGSSVGISRAENEAELRQAIEIAQHYDTRILVEQGVERPIEVNVSVIGDETASRASLCERPLSWEKFLTYDDKYIRGNFNKGTGASREIPARLPDEVTERVQALAQQAFHAVQARGVVRVDFLLTEDHQIFVNEINTIPGSLAFYLWEPAGMPYKQLLTELIDIAKREADRKRRNITSFDSDLLEKFQRGSKLGKV</sequence>
<feature type="binding site" evidence="25">
    <location>
        <position position="337"/>
    </location>
    <ligand>
        <name>Mg(2+)</name>
        <dbReference type="ChEBI" id="CHEBI:18420"/>
        <label>1</label>
    </ligand>
</feature>
<evidence type="ECO:0000256" key="14">
    <source>
        <dbReference type="ARBA" id="ARBA00022984"/>
    </source>
</evidence>
<evidence type="ECO:0000256" key="11">
    <source>
        <dbReference type="ARBA" id="ARBA00022840"/>
    </source>
</evidence>
<dbReference type="Gene3D" id="3.40.50.20">
    <property type="match status" value="1"/>
</dbReference>
<dbReference type="PROSITE" id="PS50975">
    <property type="entry name" value="ATP_GRASP"/>
    <property type="match status" value="1"/>
</dbReference>
<dbReference type="UniPathway" id="UPA00219"/>
<dbReference type="Gene3D" id="3.30.1490.20">
    <property type="entry name" value="ATP-grasp fold, A domain"/>
    <property type="match status" value="1"/>
</dbReference>
<keyword evidence="10 24" id="KW-0547">Nucleotide-binding</keyword>
<feature type="binding site" evidence="24">
    <location>
        <begin position="236"/>
        <end position="244"/>
    </location>
    <ligand>
        <name>ATP</name>
        <dbReference type="ChEBI" id="CHEBI:30616"/>
    </ligand>
</feature>
<dbReference type="PANTHER" id="PTHR23132">
    <property type="entry name" value="D-ALANINE--D-ALANINE LIGASE"/>
    <property type="match status" value="1"/>
</dbReference>
<evidence type="ECO:0000259" key="27">
    <source>
        <dbReference type="PROSITE" id="PS50975"/>
    </source>
</evidence>
<comment type="similarity">
    <text evidence="5 22">Belongs to the D-alanine--D-alanine ligase family.</text>
</comment>
<evidence type="ECO:0000256" key="22">
    <source>
        <dbReference type="HAMAP-Rule" id="MF_00047"/>
    </source>
</evidence>
<dbReference type="NCBIfam" id="TIGR01205">
    <property type="entry name" value="D_ala_D_alaTIGR"/>
    <property type="match status" value="1"/>
</dbReference>
<name>A0A1I7KNE4_9BACL</name>
<dbReference type="GO" id="GO:0008716">
    <property type="term" value="F:D-alanine-D-alanine ligase activity"/>
    <property type="evidence" value="ECO:0007669"/>
    <property type="project" value="UniProtKB-UniRule"/>
</dbReference>
<evidence type="ECO:0000256" key="15">
    <source>
        <dbReference type="ARBA" id="ARBA00023211"/>
    </source>
</evidence>
<feature type="binding site" evidence="25">
    <location>
        <position position="324"/>
    </location>
    <ligand>
        <name>Mg(2+)</name>
        <dbReference type="ChEBI" id="CHEBI:18420"/>
        <label>1</label>
    </ligand>
</feature>
<dbReference type="InterPro" id="IPR005905">
    <property type="entry name" value="D_ala_D_ala"/>
</dbReference>
<evidence type="ECO:0000256" key="12">
    <source>
        <dbReference type="ARBA" id="ARBA00022842"/>
    </source>
</evidence>
<feature type="active site" evidence="23">
    <location>
        <position position="344"/>
    </location>
</feature>
<dbReference type="InterPro" id="IPR013815">
    <property type="entry name" value="ATP_grasp_subdomain_1"/>
</dbReference>
<feature type="binding site" evidence="25">
    <location>
        <position position="337"/>
    </location>
    <ligand>
        <name>Mg(2+)</name>
        <dbReference type="ChEBI" id="CHEBI:18420"/>
        <label>2</label>
    </ligand>
</feature>
<keyword evidence="16 22" id="KW-0961">Cell wall biogenesis/degradation</keyword>
<dbReference type="EC" id="6.3.2.4" evidence="6 22"/>
<dbReference type="EMBL" id="FPBV01000017">
    <property type="protein sequence ID" value="SFU98938.1"/>
    <property type="molecule type" value="Genomic_DNA"/>
</dbReference>
<dbReference type="Pfam" id="PF01820">
    <property type="entry name" value="Dala_Dala_lig_N"/>
    <property type="match status" value="1"/>
</dbReference>
<comment type="subcellular location">
    <subcellularLocation>
        <location evidence="3 22">Cytoplasm</location>
    </subcellularLocation>
</comment>
<keyword evidence="14 22" id="KW-0573">Peptidoglycan synthesis</keyword>
<dbReference type="FunFam" id="3.30.1490.20:FF:000007">
    <property type="entry name" value="D-alanine--D-alanine ligase"/>
    <property type="match status" value="1"/>
</dbReference>
<organism evidence="28 29">
    <name type="scientific">Alicyclobacillus macrosporangiidus</name>
    <dbReference type="NCBI Taxonomy" id="392015"/>
    <lineage>
        <taxon>Bacteria</taxon>
        <taxon>Bacillati</taxon>
        <taxon>Bacillota</taxon>
        <taxon>Bacilli</taxon>
        <taxon>Bacillales</taxon>
        <taxon>Alicyclobacillaceae</taxon>
        <taxon>Alicyclobacillus</taxon>
    </lineage>
</organism>
<dbReference type="RefSeq" id="WP_074954571.1">
    <property type="nucleotide sequence ID" value="NZ_FPBV01000017.1"/>
</dbReference>
<dbReference type="InterPro" id="IPR011761">
    <property type="entry name" value="ATP-grasp"/>
</dbReference>
<keyword evidence="29" id="KW-1185">Reference proteome</keyword>
<keyword evidence="7 22" id="KW-0963">Cytoplasm</keyword>
<evidence type="ECO:0000256" key="2">
    <source>
        <dbReference type="ARBA" id="ARBA00003921"/>
    </source>
</evidence>
<keyword evidence="15 25" id="KW-0464">Manganese</keyword>
<evidence type="ECO:0000256" key="13">
    <source>
        <dbReference type="ARBA" id="ARBA00022960"/>
    </source>
</evidence>
<evidence type="ECO:0000256" key="3">
    <source>
        <dbReference type="ARBA" id="ARBA00004496"/>
    </source>
</evidence>
<comment type="catalytic activity">
    <reaction evidence="17 22">
        <text>2 D-alanine + ATP = D-alanyl-D-alanine + ADP + phosphate + H(+)</text>
        <dbReference type="Rhea" id="RHEA:11224"/>
        <dbReference type="ChEBI" id="CHEBI:15378"/>
        <dbReference type="ChEBI" id="CHEBI:30616"/>
        <dbReference type="ChEBI" id="CHEBI:43474"/>
        <dbReference type="ChEBI" id="CHEBI:57416"/>
        <dbReference type="ChEBI" id="CHEBI:57822"/>
        <dbReference type="ChEBI" id="CHEBI:456216"/>
        <dbReference type="EC" id="6.3.2.4"/>
    </reaction>
</comment>
<dbReference type="AlphaFoldDB" id="A0A1I7KNE4"/>
<keyword evidence="13 22" id="KW-0133">Cell shape</keyword>
<feature type="binding site" evidence="24">
    <location>
        <begin position="336"/>
        <end position="337"/>
    </location>
    <ligand>
        <name>ATP</name>
        <dbReference type="ChEBI" id="CHEBI:30616"/>
    </ligand>
</feature>
<comment type="pathway">
    <text evidence="4 22">Cell wall biogenesis; peptidoglycan biosynthesis.</text>
</comment>
<dbReference type="Gene3D" id="3.30.470.20">
    <property type="entry name" value="ATP-grasp fold, B domain"/>
    <property type="match status" value="1"/>
</dbReference>
<dbReference type="NCBIfam" id="NF002528">
    <property type="entry name" value="PRK01966.1-4"/>
    <property type="match status" value="1"/>
</dbReference>
<dbReference type="SUPFAM" id="SSF52440">
    <property type="entry name" value="PreATP-grasp domain"/>
    <property type="match status" value="1"/>
</dbReference>
<dbReference type="PROSITE" id="PS00843">
    <property type="entry name" value="DALA_DALA_LIGASE_1"/>
    <property type="match status" value="1"/>
</dbReference>
<dbReference type="PROSITE" id="PS00844">
    <property type="entry name" value="DALA_DALA_LIGASE_2"/>
    <property type="match status" value="1"/>
</dbReference>
<dbReference type="PANTHER" id="PTHR23132:SF25">
    <property type="entry name" value="D-ALANINE--D-ALANINE LIGASE A"/>
    <property type="match status" value="1"/>
</dbReference>
<dbReference type="Pfam" id="PF07478">
    <property type="entry name" value="Dala_Dala_lig_C"/>
    <property type="match status" value="1"/>
</dbReference>
<dbReference type="PIRSF" id="PIRSF039102">
    <property type="entry name" value="Ddl/VanB"/>
    <property type="match status" value="1"/>
</dbReference>
<dbReference type="eggNOG" id="COG1181">
    <property type="taxonomic scope" value="Bacteria"/>
</dbReference>
<feature type="active site" evidence="23">
    <location>
        <position position="14"/>
    </location>
</feature>
<dbReference type="GO" id="GO:0008360">
    <property type="term" value="P:regulation of cell shape"/>
    <property type="evidence" value="ECO:0007669"/>
    <property type="project" value="UniProtKB-KW"/>
</dbReference>
<gene>
    <name evidence="22" type="primary">ddl</name>
    <name evidence="28" type="ORF">SAMN05421543_11776</name>
</gene>
<evidence type="ECO:0000256" key="21">
    <source>
        <dbReference type="ARBA" id="ARBA00077154"/>
    </source>
</evidence>
<evidence type="ECO:0000256" key="16">
    <source>
        <dbReference type="ARBA" id="ARBA00023316"/>
    </source>
</evidence>
<dbReference type="InterPro" id="IPR016185">
    <property type="entry name" value="PreATP-grasp_dom_sf"/>
</dbReference>
<feature type="binding site" evidence="24">
    <location>
        <begin position="206"/>
        <end position="207"/>
    </location>
    <ligand>
        <name>ATP</name>
        <dbReference type="ChEBI" id="CHEBI:30616"/>
    </ligand>
</feature>
<dbReference type="OrthoDB" id="9813261at2"/>
<evidence type="ECO:0000256" key="17">
    <source>
        <dbReference type="ARBA" id="ARBA00047614"/>
    </source>
</evidence>
<evidence type="ECO:0000256" key="18">
    <source>
        <dbReference type="ARBA" id="ARBA00060592"/>
    </source>
</evidence>
<evidence type="ECO:0000256" key="7">
    <source>
        <dbReference type="ARBA" id="ARBA00022490"/>
    </source>
</evidence>
<dbReference type="GO" id="GO:0005524">
    <property type="term" value="F:ATP binding"/>
    <property type="evidence" value="ECO:0007669"/>
    <property type="project" value="UniProtKB-UniRule"/>
</dbReference>
<evidence type="ECO:0000256" key="20">
    <source>
        <dbReference type="ARBA" id="ARBA00076288"/>
    </source>
</evidence>
<protein>
    <recommendedName>
        <fullName evidence="19 22">D-alanine--D-alanine ligase</fullName>
        <ecNumber evidence="6 22">6.3.2.4</ecNumber>
    </recommendedName>
    <alternativeName>
        <fullName evidence="21 22">D-Ala-D-Ala ligase</fullName>
    </alternativeName>
    <alternativeName>
        <fullName evidence="20 22">D-alanylalanine synthetase</fullName>
    </alternativeName>
</protein>
<feature type="domain" description="ATP-grasp" evidence="27">
    <location>
        <begin position="157"/>
        <end position="366"/>
    </location>
</feature>
<evidence type="ECO:0000256" key="8">
    <source>
        <dbReference type="ARBA" id="ARBA00022598"/>
    </source>
</evidence>
<reference evidence="29" key="1">
    <citation type="submission" date="2016-10" db="EMBL/GenBank/DDBJ databases">
        <authorList>
            <person name="Varghese N."/>
        </authorList>
    </citation>
    <scope>NUCLEOTIDE SEQUENCE [LARGE SCALE GENOMIC DNA]</scope>
    <source>
        <strain evidence="29">DSM 17980</strain>
    </source>
</reference>
<comment type="cofactor">
    <cofactor evidence="25">
        <name>Mg(2+)</name>
        <dbReference type="ChEBI" id="CHEBI:18420"/>
    </cofactor>
    <cofactor evidence="25">
        <name>Mn(2+)</name>
        <dbReference type="ChEBI" id="CHEBI:29035"/>
    </cofactor>
    <text evidence="25">Binds 2 magnesium or manganese ions per subunit.</text>
</comment>
<dbReference type="GO" id="GO:0009252">
    <property type="term" value="P:peptidoglycan biosynthetic process"/>
    <property type="evidence" value="ECO:0007669"/>
    <property type="project" value="UniProtKB-UniRule"/>
</dbReference>
<keyword evidence="9 25" id="KW-0479">Metal-binding</keyword>
<evidence type="ECO:0000256" key="19">
    <source>
        <dbReference type="ARBA" id="ARBA00068427"/>
    </source>
</evidence>
<feature type="binding site" evidence="24">
    <location>
        <begin position="198"/>
        <end position="200"/>
    </location>
    <ligand>
        <name>ATP</name>
        <dbReference type="ChEBI" id="CHEBI:30616"/>
    </ligand>
</feature>
<proteinExistence type="inferred from homology"/>
<dbReference type="Proteomes" id="UP000183508">
    <property type="component" value="Unassembled WGS sequence"/>
</dbReference>
<evidence type="ECO:0000256" key="1">
    <source>
        <dbReference type="ARBA" id="ARBA00001936"/>
    </source>
</evidence>
<dbReference type="SUPFAM" id="SSF56059">
    <property type="entry name" value="Glutathione synthetase ATP-binding domain-like"/>
    <property type="match status" value="1"/>
</dbReference>
<comment type="cofactor">
    <cofactor evidence="1">
        <name>Mn(2+)</name>
        <dbReference type="ChEBI" id="CHEBI:29035"/>
    </cofactor>
</comment>
<evidence type="ECO:0000256" key="6">
    <source>
        <dbReference type="ARBA" id="ARBA00012216"/>
    </source>
</evidence>
<evidence type="ECO:0000313" key="29">
    <source>
        <dbReference type="Proteomes" id="UP000183508"/>
    </source>
</evidence>
<keyword evidence="8 22" id="KW-0436">Ligase</keyword>
<feature type="binding site" evidence="25">
    <location>
        <position position="339"/>
    </location>
    <ligand>
        <name>Mg(2+)</name>
        <dbReference type="ChEBI" id="CHEBI:18420"/>
        <label>2</label>
    </ligand>
</feature>
<dbReference type="InterPro" id="IPR011127">
    <property type="entry name" value="Dala_Dala_lig_N"/>
</dbReference>
<feature type="active site" evidence="23">
    <location>
        <position position="206"/>
    </location>
</feature>
<feature type="binding site" evidence="24">
    <location>
        <position position="153"/>
    </location>
    <ligand>
        <name>ATP</name>
        <dbReference type="ChEBI" id="CHEBI:30616"/>
    </ligand>
</feature>
<dbReference type="InterPro" id="IPR011095">
    <property type="entry name" value="Dala_Dala_lig_C"/>
</dbReference>
<dbReference type="STRING" id="392015.SAMN05421543_11776"/>
<dbReference type="HAMAP" id="MF_00047">
    <property type="entry name" value="Dala_Dala_lig"/>
    <property type="match status" value="1"/>
</dbReference>
<comment type="function">
    <text evidence="2 22">Cell wall formation.</text>
</comment>
<evidence type="ECO:0000256" key="10">
    <source>
        <dbReference type="ARBA" id="ARBA00022741"/>
    </source>
</evidence>
<dbReference type="GO" id="GO:0071555">
    <property type="term" value="P:cell wall organization"/>
    <property type="evidence" value="ECO:0007669"/>
    <property type="project" value="UniProtKB-KW"/>
</dbReference>
<dbReference type="GO" id="GO:0005829">
    <property type="term" value="C:cytosol"/>
    <property type="evidence" value="ECO:0007669"/>
    <property type="project" value="TreeGrafter"/>
</dbReference>
<evidence type="ECO:0000256" key="5">
    <source>
        <dbReference type="ARBA" id="ARBA00010871"/>
    </source>
</evidence>
<evidence type="ECO:0000256" key="9">
    <source>
        <dbReference type="ARBA" id="ARBA00022723"/>
    </source>
</evidence>
<evidence type="ECO:0000256" key="25">
    <source>
        <dbReference type="PIRSR" id="PIRSR039102-3"/>
    </source>
</evidence>
<comment type="pathway">
    <text evidence="18">Glycan biosynthesis.</text>
</comment>
<evidence type="ECO:0000313" key="28">
    <source>
        <dbReference type="EMBL" id="SFU98938.1"/>
    </source>
</evidence>